<comment type="caution">
    <text evidence="2">The sequence shown here is derived from an EMBL/GenBank/DDBJ whole genome shotgun (WGS) entry which is preliminary data.</text>
</comment>
<evidence type="ECO:0000313" key="2">
    <source>
        <dbReference type="EMBL" id="MBC5768458.1"/>
    </source>
</evidence>
<sequence>MPIEIDHLIVPARDRVASAKRLAQILGVPWAETGVGPFSPVFVSDGLTLDFDQHDTGFPVLHYCFRVDDEAFDVILARLKQLEIPYRSLPHGPADMQVNTAYGGRMVYWGEPDGHVWEALTASYARQPQP</sequence>
<reference evidence="2" key="1">
    <citation type="submission" date="2020-08" db="EMBL/GenBank/DDBJ databases">
        <title>Ramlibacter sp. GTP1 16S ribosomal RNA gene genome sequencing and assembly.</title>
        <authorList>
            <person name="Kang M."/>
        </authorList>
    </citation>
    <scope>NUCLEOTIDE SEQUENCE</scope>
    <source>
        <strain evidence="2">GTP1</strain>
    </source>
</reference>
<dbReference type="Proteomes" id="UP000596827">
    <property type="component" value="Unassembled WGS sequence"/>
</dbReference>
<dbReference type="SUPFAM" id="SSF54593">
    <property type="entry name" value="Glyoxalase/Bleomycin resistance protein/Dihydroxybiphenyl dioxygenase"/>
    <property type="match status" value="1"/>
</dbReference>
<dbReference type="InterPro" id="IPR029068">
    <property type="entry name" value="Glyas_Bleomycin-R_OHBP_Dase"/>
</dbReference>
<gene>
    <name evidence="2" type="ORF">H8R02_28620</name>
</gene>
<keyword evidence="3" id="KW-1185">Reference proteome</keyword>
<feature type="domain" description="VOC" evidence="1">
    <location>
        <begin position="4"/>
        <end position="122"/>
    </location>
</feature>
<name>A0A923S5X6_9BURK</name>
<dbReference type="InterPro" id="IPR037523">
    <property type="entry name" value="VOC_core"/>
</dbReference>
<evidence type="ECO:0000259" key="1">
    <source>
        <dbReference type="PROSITE" id="PS51819"/>
    </source>
</evidence>
<dbReference type="Gene3D" id="3.10.180.10">
    <property type="entry name" value="2,3-Dihydroxybiphenyl 1,2-Dioxygenase, domain 1"/>
    <property type="match status" value="1"/>
</dbReference>
<organism evidence="2 3">
    <name type="scientific">Ramlibacter albus</name>
    <dbReference type="NCBI Taxonomy" id="2079448"/>
    <lineage>
        <taxon>Bacteria</taxon>
        <taxon>Pseudomonadati</taxon>
        <taxon>Pseudomonadota</taxon>
        <taxon>Betaproteobacteria</taxon>
        <taxon>Burkholderiales</taxon>
        <taxon>Comamonadaceae</taxon>
        <taxon>Ramlibacter</taxon>
    </lineage>
</organism>
<dbReference type="PROSITE" id="PS51819">
    <property type="entry name" value="VOC"/>
    <property type="match status" value="1"/>
</dbReference>
<protein>
    <submittedName>
        <fullName evidence="2">VOC family protein</fullName>
    </submittedName>
</protein>
<accession>A0A923S5X6</accession>
<dbReference type="RefSeq" id="WP_187085231.1">
    <property type="nucleotide sequence ID" value="NZ_JACORU010000018.1"/>
</dbReference>
<dbReference type="AlphaFoldDB" id="A0A923S5X6"/>
<proteinExistence type="predicted"/>
<evidence type="ECO:0000313" key="3">
    <source>
        <dbReference type="Proteomes" id="UP000596827"/>
    </source>
</evidence>
<dbReference type="EMBL" id="JACORU010000018">
    <property type="protein sequence ID" value="MBC5768458.1"/>
    <property type="molecule type" value="Genomic_DNA"/>
</dbReference>
<dbReference type="CDD" id="cd08351">
    <property type="entry name" value="ChaP_like"/>
    <property type="match status" value="1"/>
</dbReference>